<organism evidence="2">
    <name type="scientific">Caenorhabditis brenneri</name>
    <name type="common">Nematode worm</name>
    <dbReference type="NCBI Taxonomy" id="135651"/>
    <lineage>
        <taxon>Eukaryota</taxon>
        <taxon>Metazoa</taxon>
        <taxon>Ecdysozoa</taxon>
        <taxon>Nematoda</taxon>
        <taxon>Chromadorea</taxon>
        <taxon>Rhabditida</taxon>
        <taxon>Rhabditina</taxon>
        <taxon>Rhabditomorpha</taxon>
        <taxon>Rhabditoidea</taxon>
        <taxon>Rhabditidae</taxon>
        <taxon>Peloderinae</taxon>
        <taxon>Caenorhabditis</taxon>
    </lineage>
</organism>
<dbReference type="HOGENOM" id="CLU_1058562_0_0_1"/>
<dbReference type="Proteomes" id="UP000008068">
    <property type="component" value="Unassembled WGS sequence"/>
</dbReference>
<gene>
    <name evidence="1" type="ORF">CAEBREN_00877</name>
</gene>
<name>G0NC48_CAEBE</name>
<keyword evidence="2" id="KW-1185">Reference proteome</keyword>
<protein>
    <submittedName>
        <fullName evidence="1">Uncharacterized protein</fullName>
    </submittedName>
</protein>
<reference evidence="2" key="1">
    <citation type="submission" date="2011-07" db="EMBL/GenBank/DDBJ databases">
        <authorList>
            <consortium name="Caenorhabditis brenneri Sequencing and Analysis Consortium"/>
            <person name="Wilson R.K."/>
        </authorList>
    </citation>
    <scope>NUCLEOTIDE SEQUENCE [LARGE SCALE GENOMIC DNA]</scope>
    <source>
        <strain evidence="2">PB2801</strain>
    </source>
</reference>
<sequence>MDPKGHLLKDAITGLSTDTTLHYVQNESFELNFMDFFAVSNMPNPEILEWKRPLRNHPSETQANRKQGITTYRSAIDARIQNRNPESNLVLQALLIDQYDYNNVDFNNANCNIDNNNPQPLSIVFLPGPNPPHRHSYDVMGFLDIGSTIMTPTVTRRHCAKNVWKTSSVTSGRNLKWFLLDFDLEERTKWTFRDVFRGWNFREKKWMRVHEKTFHTEHFYMTLHKHGYRNDVTLRSIEYSSLATSKPNHRYLEDYAETRTGFG</sequence>
<evidence type="ECO:0000313" key="2">
    <source>
        <dbReference type="Proteomes" id="UP000008068"/>
    </source>
</evidence>
<dbReference type="InParanoid" id="G0NC48"/>
<proteinExistence type="predicted"/>
<evidence type="ECO:0000313" key="1">
    <source>
        <dbReference type="EMBL" id="EGT57336.1"/>
    </source>
</evidence>
<dbReference type="EMBL" id="GL379861">
    <property type="protein sequence ID" value="EGT57336.1"/>
    <property type="molecule type" value="Genomic_DNA"/>
</dbReference>
<accession>G0NC48</accession>
<dbReference type="AlphaFoldDB" id="G0NC48"/>